<dbReference type="KEGG" id="ovi:T265_07975"/>
<organism evidence="2 3">
    <name type="scientific">Opisthorchis viverrini</name>
    <name type="common">Southeast Asian liver fluke</name>
    <dbReference type="NCBI Taxonomy" id="6198"/>
    <lineage>
        <taxon>Eukaryota</taxon>
        <taxon>Metazoa</taxon>
        <taxon>Spiralia</taxon>
        <taxon>Lophotrochozoa</taxon>
        <taxon>Platyhelminthes</taxon>
        <taxon>Trematoda</taxon>
        <taxon>Digenea</taxon>
        <taxon>Opisthorchiida</taxon>
        <taxon>Opisthorchiata</taxon>
        <taxon>Opisthorchiidae</taxon>
        <taxon>Opisthorchis</taxon>
    </lineage>
</organism>
<keyword evidence="3" id="KW-1185">Reference proteome</keyword>
<proteinExistence type="predicted"/>
<feature type="region of interest" description="Disordered" evidence="1">
    <location>
        <begin position="164"/>
        <end position="188"/>
    </location>
</feature>
<dbReference type="RefSeq" id="XP_009171916.1">
    <property type="nucleotide sequence ID" value="XM_009173652.1"/>
</dbReference>
<dbReference type="EMBL" id="KL596814">
    <property type="protein sequence ID" value="KER24335.1"/>
    <property type="molecule type" value="Genomic_DNA"/>
</dbReference>
<name>A0A074ZLU7_OPIVI</name>
<feature type="compositionally biased region" description="Polar residues" evidence="1">
    <location>
        <begin position="174"/>
        <end position="188"/>
    </location>
</feature>
<dbReference type="GeneID" id="20322154"/>
<gene>
    <name evidence="2" type="ORF">T265_07975</name>
</gene>
<evidence type="ECO:0000313" key="2">
    <source>
        <dbReference type="EMBL" id="KER24335.1"/>
    </source>
</evidence>
<evidence type="ECO:0000256" key="1">
    <source>
        <dbReference type="SAM" id="MobiDB-lite"/>
    </source>
</evidence>
<dbReference type="AlphaFoldDB" id="A0A074ZLU7"/>
<evidence type="ECO:0000313" key="3">
    <source>
        <dbReference type="Proteomes" id="UP000054324"/>
    </source>
</evidence>
<dbReference type="Proteomes" id="UP000054324">
    <property type="component" value="Unassembled WGS sequence"/>
</dbReference>
<dbReference type="STRING" id="6198.A0A074ZLU7"/>
<sequence length="188" mass="20750">MSPALGKQSAAALSSRSSCPYFPDLFSPRRCELLRIQATVIDPDETVVPSVLVLDSTQGPELRPYRLTRYSAFTCDKKQQRFSITSREHPSMNPQAWYLRVVIAGRIVDTRCKLNTNRQMQINTGSAYASVTDVNTQFARPSLLASSSGLHLFASVHSDRKARRPGIEPRVCGQQANASPTTPTGRPV</sequence>
<accession>A0A074ZLU7</accession>
<dbReference type="CTD" id="20322154"/>
<protein>
    <submittedName>
        <fullName evidence="2">Uncharacterized protein</fullName>
    </submittedName>
</protein>
<reference evidence="2 3" key="1">
    <citation type="submission" date="2013-11" db="EMBL/GenBank/DDBJ databases">
        <title>Opisthorchis viverrini - life in the bile duct.</title>
        <authorList>
            <person name="Young N.D."/>
            <person name="Nagarajan N."/>
            <person name="Lin S.J."/>
            <person name="Korhonen P.K."/>
            <person name="Jex A.R."/>
            <person name="Hall R.S."/>
            <person name="Safavi-Hemami H."/>
            <person name="Kaewkong W."/>
            <person name="Bertrand D."/>
            <person name="Gao S."/>
            <person name="Seet Q."/>
            <person name="Wongkham S."/>
            <person name="Teh B.T."/>
            <person name="Wongkham C."/>
            <person name="Intapan P.M."/>
            <person name="Maleewong W."/>
            <person name="Yang X."/>
            <person name="Hu M."/>
            <person name="Wang Z."/>
            <person name="Hofmann A."/>
            <person name="Sternberg P.W."/>
            <person name="Tan P."/>
            <person name="Wang J."/>
            <person name="Gasser R.B."/>
        </authorList>
    </citation>
    <scope>NUCLEOTIDE SEQUENCE [LARGE SCALE GENOMIC DNA]</scope>
</reference>